<dbReference type="InterPro" id="IPR013083">
    <property type="entry name" value="Znf_RING/FYVE/PHD"/>
</dbReference>
<dbReference type="InterPro" id="IPR003903">
    <property type="entry name" value="UIM_dom"/>
</dbReference>
<dbReference type="InterPro" id="IPR017073">
    <property type="entry name" value="HGS/VPS27"/>
</dbReference>
<organism evidence="13 14">
    <name type="scientific">Gymnopilus dilepis</name>
    <dbReference type="NCBI Taxonomy" id="231916"/>
    <lineage>
        <taxon>Eukaryota</taxon>
        <taxon>Fungi</taxon>
        <taxon>Dikarya</taxon>
        <taxon>Basidiomycota</taxon>
        <taxon>Agaricomycotina</taxon>
        <taxon>Agaricomycetes</taxon>
        <taxon>Agaricomycetidae</taxon>
        <taxon>Agaricales</taxon>
        <taxon>Agaricineae</taxon>
        <taxon>Hymenogastraceae</taxon>
        <taxon>Gymnopilus</taxon>
    </lineage>
</organism>
<evidence type="ECO:0000259" key="11">
    <source>
        <dbReference type="PROSITE" id="PS50179"/>
    </source>
</evidence>
<dbReference type="GO" id="GO:0031623">
    <property type="term" value="P:receptor internalization"/>
    <property type="evidence" value="ECO:0007669"/>
    <property type="project" value="TreeGrafter"/>
</dbReference>
<evidence type="ECO:0000259" key="10">
    <source>
        <dbReference type="PROSITE" id="PS50178"/>
    </source>
</evidence>
<keyword evidence="4" id="KW-0479">Metal-binding</keyword>
<dbReference type="EMBL" id="NHYE01005480">
    <property type="protein sequence ID" value="PPQ71941.1"/>
    <property type="molecule type" value="Genomic_DNA"/>
</dbReference>
<keyword evidence="14" id="KW-1185">Reference proteome</keyword>
<dbReference type="AlphaFoldDB" id="A0A409W0D0"/>
<dbReference type="STRING" id="231916.A0A409W0D0"/>
<dbReference type="CDD" id="cd21385">
    <property type="entry name" value="GAT_Vps27"/>
    <property type="match status" value="1"/>
</dbReference>
<feature type="compositionally biased region" description="Low complexity" evidence="9">
    <location>
        <begin position="535"/>
        <end position="570"/>
    </location>
</feature>
<dbReference type="Gene3D" id="1.25.40.90">
    <property type="match status" value="1"/>
</dbReference>
<keyword evidence="6 8" id="KW-0863">Zinc-finger</keyword>
<dbReference type="Pfam" id="PF02809">
    <property type="entry name" value="UIM"/>
    <property type="match status" value="2"/>
</dbReference>
<gene>
    <name evidence="13" type="ORF">CVT26_007170</name>
</gene>
<dbReference type="PROSITE" id="PS50179">
    <property type="entry name" value="VHS"/>
    <property type="match status" value="1"/>
</dbReference>
<dbReference type="PROSITE" id="PS50865">
    <property type="entry name" value="ZF_MYND_2"/>
    <property type="match status" value="1"/>
</dbReference>
<protein>
    <recommendedName>
        <fullName evidence="3">Vacuolar protein sorting-associated protein 27</fullName>
    </recommendedName>
</protein>
<dbReference type="Pfam" id="PF01753">
    <property type="entry name" value="zf-MYND"/>
    <property type="match status" value="1"/>
</dbReference>
<dbReference type="PRINTS" id="PR01875">
    <property type="entry name" value="ETOFAMILY"/>
</dbReference>
<sequence>MSGLSAWIWGSSQLDDAVDKATSELLPAGGEDIALNLEICDQIRSKSVPAKDAMRSLKRRLNHKNPNVQLLALGLTDICVKNGGDPFLAEIASREFMDNLVSILKVPGLNHDVKEMILRLIQNWSIAFEGKPALNYVGQVYKTLTNEGYKFPPKDPAVVNSAMVDTMTAPEWIDSDVCLRCRTAFTFTNRKHHCRNCGQVFDQACSSKTMALPHFGINQEVRVCDGCYTKLTKKAEKADKGHKHSNSVHGHRHKSARELADAELQRAIQLSIEEMNNSRAGYVPSQPSPSKWAYSEPPIVDRSTYPAAKTAVDDDDDPDLRAAIEASLREAQAPKPSAPIVVETPRSEEAPYPYAQSYAPQVSQPALPKIPNYDLDPLESDAILTFNQTVEQLQAQGGRDLSRYPAVTELYDKATGLRPKLALSLDDAGRKEQMLTEMHEQLSQAVKLYDQILSQQVAQPRWRTSSATVTSPGVYQQPQQAYAPSYASPNGYTQWTPQQPTQTAYQAPTSPSMSFVSPVAPEPQYSMASRPEPAQPQWQQPQQAAQQAYQPQYAQSPSAAPSAPLQSPQYIPQAPTPTPYSLPSSTPGSSIQSTPSIAPPSIVPQSPPPAHQFQQPASQPSALPPSINSTLNRHNSVAYSSAQTTGPSSHLNRSNTVASQSPAQYQRQQYQAPPQQHQPQQQQQQPTYQVMSPPAAPVALPQFPSVPTAAPTPTFSTYIVQGGETNRGIFTRRMTRFLGTVLHFHLFSLSPVSAMSVLILDIRVNGYNGRMARLTVRPTIPEEVRSDFKAKQYWAAKLSYDWAADFRHSDDWRCWTCGASNVDSFTLKFLEFDRGHYASPGKPARGGIQSFISWVHLDEPRALVYVWNVCEGGESACNKAIQEENDELAGIAGVKRKRPAEIREPGRHYPLSGACCGCKKDSTASGKMNRCGGCKFTRYCSKECQTADWSRHKSFCKLVKDVEWLFG</sequence>
<evidence type="ECO:0000256" key="1">
    <source>
        <dbReference type="ARBA" id="ARBA00004125"/>
    </source>
</evidence>
<keyword evidence="7" id="KW-0862">Zinc</keyword>
<dbReference type="SMART" id="SM00726">
    <property type="entry name" value="UIM"/>
    <property type="match status" value="2"/>
</dbReference>
<feature type="domain" description="MYND-type" evidence="12">
    <location>
        <begin position="915"/>
        <end position="956"/>
    </location>
</feature>
<evidence type="ECO:0000256" key="8">
    <source>
        <dbReference type="PROSITE-ProRule" id="PRU00134"/>
    </source>
</evidence>
<dbReference type="GO" id="GO:0035091">
    <property type="term" value="F:phosphatidylinositol binding"/>
    <property type="evidence" value="ECO:0007669"/>
    <property type="project" value="InterPro"/>
</dbReference>
<dbReference type="InParanoid" id="A0A409W0D0"/>
<dbReference type="CDD" id="cd16979">
    <property type="entry name" value="VHS_Vps27"/>
    <property type="match status" value="1"/>
</dbReference>
<dbReference type="Gene3D" id="6.10.140.100">
    <property type="match status" value="1"/>
</dbReference>
<reference evidence="13 14" key="1">
    <citation type="journal article" date="2018" name="Evol. Lett.">
        <title>Horizontal gene cluster transfer increased hallucinogenic mushroom diversity.</title>
        <authorList>
            <person name="Reynolds H.T."/>
            <person name="Vijayakumar V."/>
            <person name="Gluck-Thaler E."/>
            <person name="Korotkin H.B."/>
            <person name="Matheny P.B."/>
            <person name="Slot J.C."/>
        </authorList>
    </citation>
    <scope>NUCLEOTIDE SEQUENCE [LARGE SCALE GENOMIC DNA]</scope>
    <source>
        <strain evidence="13 14">SRW20</strain>
    </source>
</reference>
<evidence type="ECO:0000313" key="13">
    <source>
        <dbReference type="EMBL" id="PPQ71941.1"/>
    </source>
</evidence>
<dbReference type="Gene3D" id="6.10.140.2220">
    <property type="match status" value="1"/>
</dbReference>
<evidence type="ECO:0000313" key="14">
    <source>
        <dbReference type="Proteomes" id="UP000284706"/>
    </source>
</evidence>
<feature type="domain" description="VHS" evidence="11">
    <location>
        <begin position="31"/>
        <end position="152"/>
    </location>
</feature>
<dbReference type="Gene3D" id="3.30.40.10">
    <property type="entry name" value="Zinc/RING finger domain, C3HC4 (zinc finger)"/>
    <property type="match status" value="1"/>
</dbReference>
<evidence type="ECO:0000256" key="3">
    <source>
        <dbReference type="ARBA" id="ARBA00017753"/>
    </source>
</evidence>
<feature type="compositionally biased region" description="Low complexity" evidence="9">
    <location>
        <begin position="491"/>
        <end position="509"/>
    </location>
</feature>
<comment type="similarity">
    <text evidence="2">Belongs to the VPS27 family.</text>
</comment>
<feature type="domain" description="FYVE-type" evidence="10">
    <location>
        <begin position="172"/>
        <end position="232"/>
    </location>
</feature>
<dbReference type="InterPro" id="IPR008942">
    <property type="entry name" value="ENTH_VHS"/>
</dbReference>
<dbReference type="GO" id="GO:0043130">
    <property type="term" value="F:ubiquitin binding"/>
    <property type="evidence" value="ECO:0007669"/>
    <property type="project" value="InterPro"/>
</dbReference>
<dbReference type="PANTHER" id="PTHR46275:SF1">
    <property type="entry name" value="HEPATOCYTE GROWTH FACTOR-REGULATED TYROSINE KINASE SUBSTRATE"/>
    <property type="match status" value="1"/>
</dbReference>
<dbReference type="PROSITE" id="PS50178">
    <property type="entry name" value="ZF_FYVE"/>
    <property type="match status" value="1"/>
</dbReference>
<evidence type="ECO:0000256" key="6">
    <source>
        <dbReference type="ARBA" id="ARBA00022771"/>
    </source>
</evidence>
<feature type="compositionally biased region" description="Low complexity" evidence="9">
    <location>
        <begin position="581"/>
        <end position="596"/>
    </location>
</feature>
<dbReference type="InterPro" id="IPR013289">
    <property type="entry name" value="CBFA2T1/2/3"/>
</dbReference>
<dbReference type="GO" id="GO:0007034">
    <property type="term" value="P:vacuolar transport"/>
    <property type="evidence" value="ECO:0007669"/>
    <property type="project" value="UniProtKB-ARBA"/>
</dbReference>
<evidence type="ECO:0000256" key="2">
    <source>
        <dbReference type="ARBA" id="ARBA00008597"/>
    </source>
</evidence>
<dbReference type="SMART" id="SM00064">
    <property type="entry name" value="FYVE"/>
    <property type="match status" value="1"/>
</dbReference>
<dbReference type="Gene3D" id="1.20.5.1940">
    <property type="match status" value="1"/>
</dbReference>
<dbReference type="GO" id="GO:0003714">
    <property type="term" value="F:transcription corepressor activity"/>
    <property type="evidence" value="ECO:0007669"/>
    <property type="project" value="InterPro"/>
</dbReference>
<evidence type="ECO:0000256" key="9">
    <source>
        <dbReference type="SAM" id="MobiDB-lite"/>
    </source>
</evidence>
<dbReference type="GO" id="GO:0008270">
    <property type="term" value="F:zinc ion binding"/>
    <property type="evidence" value="ECO:0007669"/>
    <property type="project" value="UniProtKB-KW"/>
</dbReference>
<dbReference type="InterPro" id="IPR002014">
    <property type="entry name" value="VHS_dom"/>
</dbReference>
<dbReference type="PROSITE" id="PS01360">
    <property type="entry name" value="ZF_MYND_1"/>
    <property type="match status" value="1"/>
</dbReference>
<dbReference type="PANTHER" id="PTHR46275">
    <property type="entry name" value="HEPATOCYTE GROWTH FACTOR-REGULATED TYROSINE KINASE SUBSTRATE"/>
    <property type="match status" value="1"/>
</dbReference>
<feature type="compositionally biased region" description="Low complexity" evidence="9">
    <location>
        <begin position="611"/>
        <end position="626"/>
    </location>
</feature>
<dbReference type="Pfam" id="PF01363">
    <property type="entry name" value="FYVE"/>
    <property type="match status" value="1"/>
</dbReference>
<evidence type="ECO:0000259" key="12">
    <source>
        <dbReference type="PROSITE" id="PS50865"/>
    </source>
</evidence>
<feature type="compositionally biased region" description="Pro residues" evidence="9">
    <location>
        <begin position="597"/>
        <end position="610"/>
    </location>
</feature>
<dbReference type="CDD" id="cd15735">
    <property type="entry name" value="FYVE_spVPS27p_like"/>
    <property type="match status" value="1"/>
</dbReference>
<dbReference type="SUPFAM" id="SSF144232">
    <property type="entry name" value="HIT/MYND zinc finger-like"/>
    <property type="match status" value="1"/>
</dbReference>
<evidence type="ECO:0000256" key="5">
    <source>
        <dbReference type="ARBA" id="ARBA00022753"/>
    </source>
</evidence>
<accession>A0A409W0D0</accession>
<comment type="caution">
    <text evidence="13">The sequence shown here is derived from an EMBL/GenBank/DDBJ whole genome shotgun (WGS) entry which is preliminary data.</text>
</comment>
<dbReference type="GO" id="GO:0010008">
    <property type="term" value="C:endosome membrane"/>
    <property type="evidence" value="ECO:0007669"/>
    <property type="project" value="UniProtKB-SubCell"/>
</dbReference>
<evidence type="ECO:0000256" key="4">
    <source>
        <dbReference type="ARBA" id="ARBA00022723"/>
    </source>
</evidence>
<feature type="region of interest" description="Disordered" evidence="9">
    <location>
        <begin position="491"/>
        <end position="696"/>
    </location>
</feature>
<dbReference type="PROSITE" id="PS50330">
    <property type="entry name" value="UIM"/>
    <property type="match status" value="1"/>
</dbReference>
<dbReference type="InterPro" id="IPR011011">
    <property type="entry name" value="Znf_FYVE_PHD"/>
</dbReference>
<comment type="subcellular location">
    <subcellularLocation>
        <location evidence="1">Endosome membrane</location>
        <topology evidence="1">Peripheral membrane protein</topology>
        <orientation evidence="1">Cytoplasmic side</orientation>
    </subcellularLocation>
</comment>
<dbReference type="InterPro" id="IPR000306">
    <property type="entry name" value="Znf_FYVE"/>
</dbReference>
<dbReference type="Proteomes" id="UP000284706">
    <property type="component" value="Unassembled WGS sequence"/>
</dbReference>
<dbReference type="SUPFAM" id="SSF48464">
    <property type="entry name" value="ENTH/VHS domain"/>
    <property type="match status" value="1"/>
</dbReference>
<dbReference type="Pfam" id="PF00790">
    <property type="entry name" value="VHS"/>
    <property type="match status" value="1"/>
</dbReference>
<feature type="compositionally biased region" description="Polar residues" evidence="9">
    <location>
        <begin position="627"/>
        <end position="657"/>
    </location>
</feature>
<keyword evidence="5" id="KW-0967">Endosome</keyword>
<dbReference type="GO" id="GO:0005769">
    <property type="term" value="C:early endosome"/>
    <property type="evidence" value="ECO:0007669"/>
    <property type="project" value="TreeGrafter"/>
</dbReference>
<proteinExistence type="inferred from homology"/>
<dbReference type="SUPFAM" id="SSF57903">
    <property type="entry name" value="FYVE/PHD zinc finger"/>
    <property type="match status" value="1"/>
</dbReference>
<name>A0A409W0D0_9AGAR</name>
<dbReference type="SMART" id="SM00288">
    <property type="entry name" value="VHS"/>
    <property type="match status" value="1"/>
</dbReference>
<dbReference type="InterPro" id="IPR017455">
    <property type="entry name" value="Znf_FYVE-rel"/>
</dbReference>
<evidence type="ECO:0000256" key="7">
    <source>
        <dbReference type="ARBA" id="ARBA00022833"/>
    </source>
</evidence>
<dbReference type="OrthoDB" id="957735at2759"/>
<dbReference type="GO" id="GO:0032456">
    <property type="term" value="P:endocytic recycling"/>
    <property type="evidence" value="ECO:0007669"/>
    <property type="project" value="TreeGrafter"/>
</dbReference>
<feature type="compositionally biased region" description="Low complexity" evidence="9">
    <location>
        <begin position="658"/>
        <end position="689"/>
    </location>
</feature>
<dbReference type="InterPro" id="IPR002893">
    <property type="entry name" value="Znf_MYND"/>
</dbReference>